<name>A0A0K2TD62_LEPSM</name>
<sequence length="38" mass="4722">MTSLRFIRFTCRFEWRMKELLVVNFWRQIGQSIERVSG</sequence>
<dbReference type="AlphaFoldDB" id="A0A0K2TD62"/>
<protein>
    <submittedName>
        <fullName evidence="1">Uncharacterized protein</fullName>
    </submittedName>
</protein>
<dbReference type="EMBL" id="HACA01006628">
    <property type="protein sequence ID" value="CDW23989.1"/>
    <property type="molecule type" value="Transcribed_RNA"/>
</dbReference>
<evidence type="ECO:0000313" key="1">
    <source>
        <dbReference type="EMBL" id="CDW23989.1"/>
    </source>
</evidence>
<organism evidence="1">
    <name type="scientific">Lepeophtheirus salmonis</name>
    <name type="common">Salmon louse</name>
    <name type="synonym">Caligus salmonis</name>
    <dbReference type="NCBI Taxonomy" id="72036"/>
    <lineage>
        <taxon>Eukaryota</taxon>
        <taxon>Metazoa</taxon>
        <taxon>Ecdysozoa</taxon>
        <taxon>Arthropoda</taxon>
        <taxon>Crustacea</taxon>
        <taxon>Multicrustacea</taxon>
        <taxon>Hexanauplia</taxon>
        <taxon>Copepoda</taxon>
        <taxon>Siphonostomatoida</taxon>
        <taxon>Caligidae</taxon>
        <taxon>Lepeophtheirus</taxon>
    </lineage>
</organism>
<reference evidence="1" key="1">
    <citation type="submission" date="2014-05" db="EMBL/GenBank/DDBJ databases">
        <authorList>
            <person name="Chronopoulou M."/>
        </authorList>
    </citation>
    <scope>NUCLEOTIDE SEQUENCE</scope>
    <source>
        <tissue evidence="1">Whole organism</tissue>
    </source>
</reference>
<proteinExistence type="predicted"/>
<accession>A0A0K2TD62</accession>